<dbReference type="EMBL" id="JALJOQ010000204">
    <property type="protein sequence ID" value="KAK9789592.1"/>
    <property type="molecule type" value="Genomic_DNA"/>
</dbReference>
<feature type="domain" description="Peptidase A1" evidence="2">
    <location>
        <begin position="1"/>
        <end position="214"/>
    </location>
</feature>
<dbReference type="InterPro" id="IPR001461">
    <property type="entry name" value="Aspartic_peptidase_A1"/>
</dbReference>
<dbReference type="Gene3D" id="2.40.70.10">
    <property type="entry name" value="Acid Proteases"/>
    <property type="match status" value="1"/>
</dbReference>
<protein>
    <recommendedName>
        <fullName evidence="2">Peptidase A1 domain-containing protein</fullName>
    </recommendedName>
</protein>
<sequence length="223" mass="23496">MIRENLLQQPLFSLWLNPDETAVSAGELVFGGINPARYTGQLQELATVDNSTGGWQTAVDGITVGNQTLEGLQAISAVLDSGTTQIFGSQNDFDIINQVVANMSFPLTYSPYHDAYITPCGDSINGGLPTIGFIMNGTACEIPPSAWINTVAFSAETDPNYHGQLCASSIVPSPPDSDSSPGTTITLRQAFMRQYLTVNNIDPVSLQASSILIAPAAPGLSAA</sequence>
<dbReference type="InterPro" id="IPR033121">
    <property type="entry name" value="PEPTIDASE_A1"/>
</dbReference>
<dbReference type="AlphaFoldDB" id="A0AAW1NPT4"/>
<comment type="similarity">
    <text evidence="1">Belongs to the peptidase A1 family.</text>
</comment>
<gene>
    <name evidence="3" type="ORF">WJX73_004016</name>
</gene>
<dbReference type="Proteomes" id="UP001465755">
    <property type="component" value="Unassembled WGS sequence"/>
</dbReference>
<organism evidence="3 4">
    <name type="scientific">Symbiochloris irregularis</name>
    <dbReference type="NCBI Taxonomy" id="706552"/>
    <lineage>
        <taxon>Eukaryota</taxon>
        <taxon>Viridiplantae</taxon>
        <taxon>Chlorophyta</taxon>
        <taxon>core chlorophytes</taxon>
        <taxon>Trebouxiophyceae</taxon>
        <taxon>Trebouxiales</taxon>
        <taxon>Trebouxiaceae</taxon>
        <taxon>Symbiochloris</taxon>
    </lineage>
</organism>
<dbReference type="GO" id="GO:0006508">
    <property type="term" value="P:proteolysis"/>
    <property type="evidence" value="ECO:0007669"/>
    <property type="project" value="InterPro"/>
</dbReference>
<evidence type="ECO:0000313" key="3">
    <source>
        <dbReference type="EMBL" id="KAK9789592.1"/>
    </source>
</evidence>
<dbReference type="InterPro" id="IPR034164">
    <property type="entry name" value="Pepsin-like_dom"/>
</dbReference>
<dbReference type="Pfam" id="PF00026">
    <property type="entry name" value="Asp"/>
    <property type="match status" value="1"/>
</dbReference>
<dbReference type="InterPro" id="IPR021109">
    <property type="entry name" value="Peptidase_aspartic_dom_sf"/>
</dbReference>
<dbReference type="PRINTS" id="PR00792">
    <property type="entry name" value="PEPSIN"/>
</dbReference>
<proteinExistence type="inferred from homology"/>
<dbReference type="SUPFAM" id="SSF50630">
    <property type="entry name" value="Acid proteases"/>
    <property type="match status" value="1"/>
</dbReference>
<comment type="caution">
    <text evidence="3">The sequence shown here is derived from an EMBL/GenBank/DDBJ whole genome shotgun (WGS) entry which is preliminary data.</text>
</comment>
<evidence type="ECO:0000313" key="4">
    <source>
        <dbReference type="Proteomes" id="UP001465755"/>
    </source>
</evidence>
<dbReference type="GO" id="GO:0004190">
    <property type="term" value="F:aspartic-type endopeptidase activity"/>
    <property type="evidence" value="ECO:0007669"/>
    <property type="project" value="InterPro"/>
</dbReference>
<dbReference type="PANTHER" id="PTHR47966">
    <property type="entry name" value="BETA-SITE APP-CLEAVING ENZYME, ISOFORM A-RELATED"/>
    <property type="match status" value="1"/>
</dbReference>
<evidence type="ECO:0000259" key="2">
    <source>
        <dbReference type="PROSITE" id="PS51767"/>
    </source>
</evidence>
<keyword evidence="4" id="KW-1185">Reference proteome</keyword>
<dbReference type="CDD" id="cd05471">
    <property type="entry name" value="pepsin_like"/>
    <property type="match status" value="1"/>
</dbReference>
<dbReference type="PANTHER" id="PTHR47966:SF51">
    <property type="entry name" value="BETA-SITE APP-CLEAVING ENZYME, ISOFORM A-RELATED"/>
    <property type="match status" value="1"/>
</dbReference>
<name>A0AAW1NPT4_9CHLO</name>
<dbReference type="PROSITE" id="PS51767">
    <property type="entry name" value="PEPTIDASE_A1"/>
    <property type="match status" value="1"/>
</dbReference>
<evidence type="ECO:0000256" key="1">
    <source>
        <dbReference type="ARBA" id="ARBA00007447"/>
    </source>
</evidence>
<reference evidence="3 4" key="1">
    <citation type="journal article" date="2024" name="Nat. Commun.">
        <title>Phylogenomics reveals the evolutionary origins of lichenization in chlorophyte algae.</title>
        <authorList>
            <person name="Puginier C."/>
            <person name="Libourel C."/>
            <person name="Otte J."/>
            <person name="Skaloud P."/>
            <person name="Haon M."/>
            <person name="Grisel S."/>
            <person name="Petersen M."/>
            <person name="Berrin J.G."/>
            <person name="Delaux P.M."/>
            <person name="Dal Grande F."/>
            <person name="Keller J."/>
        </authorList>
    </citation>
    <scope>NUCLEOTIDE SEQUENCE [LARGE SCALE GENOMIC DNA]</scope>
    <source>
        <strain evidence="3 4">SAG 2036</strain>
    </source>
</reference>
<accession>A0AAW1NPT4</accession>